<reference evidence="2" key="1">
    <citation type="submission" date="2017-05" db="UniProtKB">
        <authorList>
            <consortium name="EnsemblMetazoa"/>
        </authorList>
    </citation>
    <scope>IDENTIFICATION</scope>
</reference>
<dbReference type="EnsemblMetazoa" id="Aqu2.1.44657_001">
    <property type="protein sequence ID" value="Aqu2.1.44657_001"/>
    <property type="gene ID" value="Aqu2.1.44657"/>
</dbReference>
<proteinExistence type="predicted"/>
<sequence>MARWKFLMVIFRKTGHRNYAKEAVSLLLEYHFTALERKAAQVGDSRFITTKGREGCNMACDLFIEHLNRRLKGMIRQMGSNIQPHSIAKAAKSLDIVNDICRKFEIEVKGQI</sequence>
<dbReference type="Pfam" id="PF20231">
    <property type="entry name" value="DUF6589"/>
    <property type="match status" value="1"/>
</dbReference>
<organism evidence="2">
    <name type="scientific">Amphimedon queenslandica</name>
    <name type="common">Sponge</name>
    <dbReference type="NCBI Taxonomy" id="400682"/>
    <lineage>
        <taxon>Eukaryota</taxon>
        <taxon>Metazoa</taxon>
        <taxon>Porifera</taxon>
        <taxon>Demospongiae</taxon>
        <taxon>Heteroscleromorpha</taxon>
        <taxon>Haplosclerida</taxon>
        <taxon>Niphatidae</taxon>
        <taxon>Amphimedon</taxon>
    </lineage>
</organism>
<dbReference type="InterPro" id="IPR046496">
    <property type="entry name" value="DUF6589"/>
</dbReference>
<feature type="domain" description="DUF6589" evidence="1">
    <location>
        <begin position="4"/>
        <end position="110"/>
    </location>
</feature>
<dbReference type="InParanoid" id="A0A1X7VWE6"/>
<dbReference type="AlphaFoldDB" id="A0A1X7VWE6"/>
<accession>A0A1X7VWE6</accession>
<name>A0A1X7VWE6_AMPQE</name>
<evidence type="ECO:0000313" key="2">
    <source>
        <dbReference type="EnsemblMetazoa" id="Aqu2.1.44657_001"/>
    </source>
</evidence>
<evidence type="ECO:0000259" key="1">
    <source>
        <dbReference type="Pfam" id="PF20231"/>
    </source>
</evidence>
<protein>
    <recommendedName>
        <fullName evidence="1">DUF6589 domain-containing protein</fullName>
    </recommendedName>
</protein>